<dbReference type="PRINTS" id="PR00661">
    <property type="entry name" value="ERMFAMILY"/>
</dbReference>
<feature type="compositionally biased region" description="Acidic residues" evidence="1">
    <location>
        <begin position="134"/>
        <end position="144"/>
    </location>
</feature>
<evidence type="ECO:0000313" key="4">
    <source>
        <dbReference type="Proteomes" id="UP000663852"/>
    </source>
</evidence>
<feature type="region of interest" description="Disordered" evidence="1">
    <location>
        <begin position="190"/>
        <end position="215"/>
    </location>
</feature>
<dbReference type="InterPro" id="IPR000798">
    <property type="entry name" value="Ez/rad/moesin-like"/>
</dbReference>
<dbReference type="Gene3D" id="6.10.360.10">
    <property type="match status" value="1"/>
</dbReference>
<accession>A0A813Q9U3</accession>
<organism evidence="3 4">
    <name type="scientific">Adineta ricciae</name>
    <name type="common">Rotifer</name>
    <dbReference type="NCBI Taxonomy" id="249248"/>
    <lineage>
        <taxon>Eukaryota</taxon>
        <taxon>Metazoa</taxon>
        <taxon>Spiralia</taxon>
        <taxon>Gnathifera</taxon>
        <taxon>Rotifera</taxon>
        <taxon>Eurotatoria</taxon>
        <taxon>Bdelloidea</taxon>
        <taxon>Adinetida</taxon>
        <taxon>Adinetidae</taxon>
        <taxon>Adineta</taxon>
    </lineage>
</organism>
<dbReference type="GO" id="GO:0003779">
    <property type="term" value="F:actin binding"/>
    <property type="evidence" value="ECO:0007669"/>
    <property type="project" value="InterPro"/>
</dbReference>
<protein>
    <recommendedName>
        <fullName evidence="2">Ezrin/radixin/moesin C-terminal domain-containing protein</fullName>
    </recommendedName>
</protein>
<feature type="compositionally biased region" description="Basic and acidic residues" evidence="1">
    <location>
        <begin position="151"/>
        <end position="177"/>
    </location>
</feature>
<dbReference type="Pfam" id="PF00769">
    <property type="entry name" value="ERM_C"/>
    <property type="match status" value="1"/>
</dbReference>
<evidence type="ECO:0000259" key="2">
    <source>
        <dbReference type="Pfam" id="PF00769"/>
    </source>
</evidence>
<feature type="region of interest" description="Disordered" evidence="1">
    <location>
        <begin position="95"/>
        <end position="177"/>
    </location>
</feature>
<gene>
    <name evidence="3" type="ORF">EDS130_LOCUS2957</name>
</gene>
<sequence>MKSLEDQSRITKELEEKRKQAEEAQLRLKQEREEAEKEHERMMERVRYEQEEKDKIVQEIEEARRLAEQKALEAQQKENEARELEEQLREAKMRYRHKKRGHSRPWVLQSQQQAPSNNNHHHYMEHPGEYGNPIEDEESDEEDNSTTRNGRGVELRTNEYASRHEENRLTATTKDHNIKRKLEALKDELGSVQNSNKVTDNDRLHQQNVASGRDKYKTLKMIRQGNTKKRIDEFESM</sequence>
<reference evidence="3" key="1">
    <citation type="submission" date="2021-02" db="EMBL/GenBank/DDBJ databases">
        <authorList>
            <person name="Nowell W R."/>
        </authorList>
    </citation>
    <scope>NUCLEOTIDE SEQUENCE</scope>
</reference>
<dbReference type="InterPro" id="IPR008954">
    <property type="entry name" value="Moesin_tail_sf"/>
</dbReference>
<dbReference type="InterPro" id="IPR011174">
    <property type="entry name" value="ERM"/>
</dbReference>
<dbReference type="EMBL" id="CAJNOJ010000007">
    <property type="protein sequence ID" value="CAF0764015.1"/>
    <property type="molecule type" value="Genomic_DNA"/>
</dbReference>
<feature type="compositionally biased region" description="Polar residues" evidence="1">
    <location>
        <begin position="108"/>
        <end position="118"/>
    </location>
</feature>
<feature type="domain" description="Ezrin/radixin/moesin C-terminal" evidence="2">
    <location>
        <begin position="163"/>
        <end position="237"/>
    </location>
</feature>
<dbReference type="SUPFAM" id="SSF48678">
    <property type="entry name" value="Moesin tail domain"/>
    <property type="match status" value="1"/>
</dbReference>
<evidence type="ECO:0000256" key="1">
    <source>
        <dbReference type="SAM" id="MobiDB-lite"/>
    </source>
</evidence>
<dbReference type="Proteomes" id="UP000663852">
    <property type="component" value="Unassembled WGS sequence"/>
</dbReference>
<proteinExistence type="predicted"/>
<dbReference type="AlphaFoldDB" id="A0A813Q9U3"/>
<evidence type="ECO:0000313" key="3">
    <source>
        <dbReference type="EMBL" id="CAF0764015.1"/>
    </source>
</evidence>
<name>A0A813Q9U3_ADIRI</name>
<dbReference type="InterPro" id="IPR011259">
    <property type="entry name" value="ERM_C_dom"/>
</dbReference>
<dbReference type="PANTHER" id="PTHR23281">
    <property type="entry name" value="MERLIN/MOESIN/EZRIN/RADIXIN"/>
    <property type="match status" value="1"/>
</dbReference>
<comment type="caution">
    <text evidence="3">The sequence shown here is derived from an EMBL/GenBank/DDBJ whole genome shotgun (WGS) entry which is preliminary data.</text>
</comment>
<dbReference type="OrthoDB" id="6018897at2759"/>
<feature type="region of interest" description="Disordered" evidence="1">
    <location>
        <begin position="1"/>
        <end position="46"/>
    </location>
</feature>